<protein>
    <submittedName>
        <fullName evidence="10">Type IV pilus biogenesis factor PilY1</fullName>
    </submittedName>
</protein>
<keyword evidence="11" id="KW-1185">Reference proteome</keyword>
<keyword evidence="5" id="KW-0106">Calcium</keyword>
<dbReference type="Proteomes" id="UP000033070">
    <property type="component" value="Chromosome"/>
</dbReference>
<gene>
    <name evidence="10" type="ORF">OYT1_ch2708</name>
</gene>
<feature type="domain" description="PilY1 beta-propeller" evidence="9">
    <location>
        <begin position="770"/>
        <end position="1084"/>
    </location>
</feature>
<evidence type="ECO:0000256" key="2">
    <source>
        <dbReference type="ARBA" id="ARBA00008387"/>
    </source>
</evidence>
<evidence type="ECO:0000256" key="5">
    <source>
        <dbReference type="ARBA" id="ARBA00022837"/>
    </source>
</evidence>
<dbReference type="SUPFAM" id="SSF50998">
    <property type="entry name" value="Quinoprotein alcohol dehydrogenase-like"/>
    <property type="match status" value="1"/>
</dbReference>
<evidence type="ECO:0000256" key="3">
    <source>
        <dbReference type="ARBA" id="ARBA00022558"/>
    </source>
</evidence>
<feature type="signal peptide" evidence="8">
    <location>
        <begin position="1"/>
        <end position="20"/>
    </location>
</feature>
<dbReference type="Gene3D" id="2.130.10.10">
    <property type="entry name" value="YVTN repeat-like/Quinoprotein amine dehydrogenase"/>
    <property type="match status" value="1"/>
</dbReference>
<dbReference type="InterPro" id="IPR018391">
    <property type="entry name" value="PQQ_b-propeller_rpt"/>
</dbReference>
<dbReference type="SMART" id="SM00564">
    <property type="entry name" value="PQQ"/>
    <property type="match status" value="2"/>
</dbReference>
<name>A0A2Z6GG07_9PROT</name>
<comment type="subcellular location">
    <subcellularLocation>
        <location evidence="1">Fimbrium</location>
    </subcellularLocation>
</comment>
<dbReference type="InterPro" id="IPR008707">
    <property type="entry name" value="B-propeller_PilY1"/>
</dbReference>
<proteinExistence type="inferred from homology"/>
<keyword evidence="8" id="KW-0732">Signal</keyword>
<dbReference type="InterPro" id="IPR015943">
    <property type="entry name" value="WD40/YVTN_repeat-like_dom_sf"/>
</dbReference>
<keyword evidence="6" id="KW-0281">Fimbrium</keyword>
<sequence length="1248" mass="132688">MKILGSVFLLLTIQLGQAFAATTDLATIPLATASPSVVKPNLMFVLDDSGSMGWDYLPDNVNDNKTCKPQTACTNGMPPFYAGQFNGVFYNPQISYAPPVNADGTSMAAQVSPWTAVKVDGFGVASTGTTNLITGFPEIVYCNTSSTSTADLSNPAKCKRNGIDTTNPFNYQITSGTSATGYPDATFKNQKTKKGTPFYFVISPVEHCSDITLNTCTAATVATAAYPYPAPVRWCNSAANAAAAVPVSGGNKCQATFNSAMSYSYPRYGTFKRTDIVPATASYGPFTYRADCASRTTCTYNEEMTNFANWYAYYSTRVNMMKTAAGRAFLPIDNRFRVGFITINPGSPVQAANYLAINTFDTTQKANWYTKFYSQSVGNSTPLRTALSRVGRHFAGKQDGLNSGMTGDPVQYSCQQNFTILTTDGYWNDNTTPVQVNGTTAIGDQDNVNQTVTPIYSSRATGTYDGGVGGGNTLADVAMYYYKTDLRTSALGNATGALGSDVTENNVLSTTLDFATHQHMTTFTLGLISGLMVYQPDYVTAGTGDFANIKAGTSGACDWVAGICNWPVPAANAPSTLDDLWHAAVNGRGNFYSARDPQSLSDGLAGALAGVSVRAGGGAAAATSTPNITQTDNRVYGSSYRSGKWDGDVTSEQIDAATGAFIPGTAWSAQTLLDGRVQAAADTRTIYTYSSGGASHLKSFDWASLSVAEQAFFSNKCSVWSQCTVTSLTAPEIVIGNDGQNLVEYLRGQYQFDMRATNTSQVFRTRDHVLGDAINAKPVFVKVPQNSFSDAVTPTYDSFKTANATRQGVVYVAANDGMLHAFNTDTGVEMWAYVPKMVMPNLHKLAEVNYASSHQYFVDGSPEVMDVFDAANAAWRTILVGGLGGGGRGYYALDITNPAAPQALWEICSDSTLCGISDTDMGYSYGNPVITKRASDGRWVVVLSSGYNNVSPGTGHGILYVLDALSGAVLNKVDTGTGTIGSPSGLAKFSVWADEASRDNTGKWVYGGDLNGDVWRFDLTTSTPTVVQLAALRDTVAVGQPVTVRPDLGLVNSNPVVFIGTGRFIGTSDLTDTQQQTIYAFRDMGVNLGNLRSRADMVQQTLTQTSATTRTGSNNAVDWAAKKGWYIDLNPSNTSPGERVNIDPILVNGTLLVFSNIPTSSACTVGGESWLYQFNYASGAWPAPVTNQQVSQKISTSLTAGATVVMLPDGTIKAIVTDASGNKSPVNVNASGGGSVTGRRVSWRELTP</sequence>
<evidence type="ECO:0000256" key="6">
    <source>
        <dbReference type="ARBA" id="ARBA00023263"/>
    </source>
</evidence>
<dbReference type="InterPro" id="IPR011047">
    <property type="entry name" value="Quinoprotein_ADH-like_sf"/>
</dbReference>
<dbReference type="GO" id="GO:0009289">
    <property type="term" value="C:pilus"/>
    <property type="evidence" value="ECO:0007669"/>
    <property type="project" value="UniProtKB-SubCell"/>
</dbReference>
<evidence type="ECO:0000313" key="10">
    <source>
        <dbReference type="EMBL" id="BBE52214.1"/>
    </source>
</evidence>
<feature type="chain" id="PRO_5017347509" evidence="8">
    <location>
        <begin position="21"/>
        <end position="1248"/>
    </location>
</feature>
<evidence type="ECO:0000256" key="8">
    <source>
        <dbReference type="SAM" id="SignalP"/>
    </source>
</evidence>
<reference evidence="10 11" key="1">
    <citation type="submission" date="2018-06" db="EMBL/GenBank/DDBJ databases">
        <title>OYT1 Genome Sequencing.</title>
        <authorList>
            <person name="Kato S."/>
            <person name="Itoh T."/>
            <person name="Ohkuma M."/>
        </authorList>
    </citation>
    <scope>NUCLEOTIDE SEQUENCE [LARGE SCALE GENOMIC DNA]</scope>
    <source>
        <strain evidence="10 11">OYT1</strain>
    </source>
</reference>
<dbReference type="STRING" id="1188319.OYT1_02216"/>
<feature type="region of interest" description="Disordered" evidence="7">
    <location>
        <begin position="1226"/>
        <end position="1248"/>
    </location>
</feature>
<dbReference type="EMBL" id="AP018738">
    <property type="protein sequence ID" value="BBE52214.1"/>
    <property type="molecule type" value="Genomic_DNA"/>
</dbReference>
<dbReference type="OrthoDB" id="7156875at2"/>
<evidence type="ECO:0000256" key="7">
    <source>
        <dbReference type="SAM" id="MobiDB-lite"/>
    </source>
</evidence>
<evidence type="ECO:0000259" key="9">
    <source>
        <dbReference type="Pfam" id="PF05567"/>
    </source>
</evidence>
<organism evidence="10 11">
    <name type="scientific">Ferriphaselus amnicola</name>
    <dbReference type="NCBI Taxonomy" id="1188319"/>
    <lineage>
        <taxon>Bacteria</taxon>
        <taxon>Pseudomonadati</taxon>
        <taxon>Pseudomonadota</taxon>
        <taxon>Betaproteobacteria</taxon>
        <taxon>Nitrosomonadales</taxon>
        <taxon>Gallionellaceae</taxon>
        <taxon>Ferriphaselus</taxon>
    </lineage>
</organism>
<comment type="similarity">
    <text evidence="2">Belongs to the PilY1 family.</text>
</comment>
<keyword evidence="3" id="KW-1029">Fimbrium biogenesis</keyword>
<dbReference type="KEGG" id="fam:OYT1_ch2708"/>
<dbReference type="GO" id="GO:0046872">
    <property type="term" value="F:metal ion binding"/>
    <property type="evidence" value="ECO:0007669"/>
    <property type="project" value="UniProtKB-KW"/>
</dbReference>
<dbReference type="RefSeq" id="WP_062627318.1">
    <property type="nucleotide sequence ID" value="NZ_AP018738.1"/>
</dbReference>
<accession>A0A2Z6GG07</accession>
<evidence type="ECO:0000256" key="1">
    <source>
        <dbReference type="ARBA" id="ARBA00004561"/>
    </source>
</evidence>
<keyword evidence="4" id="KW-0479">Metal-binding</keyword>
<evidence type="ECO:0000313" key="11">
    <source>
        <dbReference type="Proteomes" id="UP000033070"/>
    </source>
</evidence>
<evidence type="ECO:0000256" key="4">
    <source>
        <dbReference type="ARBA" id="ARBA00022723"/>
    </source>
</evidence>
<dbReference type="Pfam" id="PF05567">
    <property type="entry name" value="T4P_PilY1"/>
    <property type="match status" value="1"/>
</dbReference>
<dbReference type="AlphaFoldDB" id="A0A2Z6GG07"/>